<evidence type="ECO:0000256" key="2">
    <source>
        <dbReference type="ARBA" id="ARBA00022630"/>
    </source>
</evidence>
<dbReference type="InterPro" id="IPR002938">
    <property type="entry name" value="FAD-bd"/>
</dbReference>
<feature type="domain" description="FAD-binding" evidence="6">
    <location>
        <begin position="39"/>
        <end position="382"/>
    </location>
</feature>
<keyword evidence="5" id="KW-0503">Monooxygenase</keyword>
<evidence type="ECO:0000313" key="7">
    <source>
        <dbReference type="EMBL" id="GJE84591.1"/>
    </source>
</evidence>
<organism evidence="7 8">
    <name type="scientific">Phanerochaete sordida</name>
    <dbReference type="NCBI Taxonomy" id="48140"/>
    <lineage>
        <taxon>Eukaryota</taxon>
        <taxon>Fungi</taxon>
        <taxon>Dikarya</taxon>
        <taxon>Basidiomycota</taxon>
        <taxon>Agaricomycotina</taxon>
        <taxon>Agaricomycetes</taxon>
        <taxon>Polyporales</taxon>
        <taxon>Phanerochaetaceae</taxon>
        <taxon>Phanerochaete</taxon>
    </lineage>
</organism>
<evidence type="ECO:0000256" key="1">
    <source>
        <dbReference type="ARBA" id="ARBA00007992"/>
    </source>
</evidence>
<evidence type="ECO:0000313" key="8">
    <source>
        <dbReference type="Proteomes" id="UP000703269"/>
    </source>
</evidence>
<dbReference type="PRINTS" id="PR00420">
    <property type="entry name" value="RNGMNOXGNASE"/>
</dbReference>
<comment type="similarity">
    <text evidence="1">Belongs to the paxM FAD-dependent monooxygenase family.</text>
</comment>
<accession>A0A9P3FXW5</accession>
<dbReference type="Gene3D" id="3.50.50.60">
    <property type="entry name" value="FAD/NAD(P)-binding domain"/>
    <property type="match status" value="1"/>
</dbReference>
<dbReference type="PANTHER" id="PTHR13789">
    <property type="entry name" value="MONOOXYGENASE"/>
    <property type="match status" value="1"/>
</dbReference>
<dbReference type="AlphaFoldDB" id="A0A9P3FXW5"/>
<protein>
    <submittedName>
        <fullName evidence="7">3-hydroxybenzoate 6-monooxygenase</fullName>
    </submittedName>
</protein>
<dbReference type="OrthoDB" id="9993796at2759"/>
<sequence length="483" mass="53213">MSSEPISSAYVAADQHASAQGVSERITLYDGRKAPVRLHILIVGCGLGGLAAAHCLAQAGHKITLIEAAHAIGEVGAGIQVTPNVTRLLRRWGLGDAVERIAVRPEAIVFRRYATGERVGYTKWGENMEEFGASYYHIHRADFHKLLFDLAAPSMTLRLKSTVVAVDPEAPSLTLASGEVIHGDLILGADGVKSYVQQVVLGRVNPAQPTGDAAYRAIIPTSVMLEDPELRPFVETPEMTAWMGPGTHLMAYNIRAKKEFNMVLLHPDDGSVESWTAEGSAEKMREDFKDYEPRVQKLLQHVNSTLKWRLMDRQPLEKWVHSSGRVALLGDACHPMLPYRAQGAAMAIEDAAVLGNLFSRLTHPSQIGPLLHAYEGLRLRRTANTQASSRLNQRIFHLPDGPAQEARDADMRAAMELEFRLLAGEHLDVSLEGSHNQWADRKKNAEQFGYDADAAVDRWWAEVGEKEIAPLGQQQAIKVNGRL</sequence>
<evidence type="ECO:0000259" key="6">
    <source>
        <dbReference type="Pfam" id="PF01494"/>
    </source>
</evidence>
<dbReference type="EMBL" id="BPQB01000001">
    <property type="protein sequence ID" value="GJE84591.1"/>
    <property type="molecule type" value="Genomic_DNA"/>
</dbReference>
<dbReference type="PANTHER" id="PTHR13789:SF147">
    <property type="entry name" value="PUTATIVE (AFU_ORTHOLOGUE AFUA_2G01950)-RELATED"/>
    <property type="match status" value="1"/>
</dbReference>
<keyword evidence="2" id="KW-0285">Flavoprotein</keyword>
<dbReference type="Proteomes" id="UP000703269">
    <property type="component" value="Unassembled WGS sequence"/>
</dbReference>
<dbReference type="FunFam" id="3.50.50.60:FF:000115">
    <property type="entry name" value="Salicylate hydroxylase, putative"/>
    <property type="match status" value="1"/>
</dbReference>
<reference evidence="7 8" key="1">
    <citation type="submission" date="2021-08" db="EMBL/GenBank/DDBJ databases">
        <title>Draft Genome Sequence of Phanerochaete sordida strain YK-624.</title>
        <authorList>
            <person name="Mori T."/>
            <person name="Dohra H."/>
            <person name="Suzuki T."/>
            <person name="Kawagishi H."/>
            <person name="Hirai H."/>
        </authorList>
    </citation>
    <scope>NUCLEOTIDE SEQUENCE [LARGE SCALE GENOMIC DNA]</scope>
    <source>
        <strain evidence="7 8">YK-624</strain>
    </source>
</reference>
<evidence type="ECO:0000256" key="3">
    <source>
        <dbReference type="ARBA" id="ARBA00022827"/>
    </source>
</evidence>
<keyword evidence="3" id="KW-0274">FAD</keyword>
<dbReference type="SUPFAM" id="SSF51905">
    <property type="entry name" value="FAD/NAD(P)-binding domain"/>
    <property type="match status" value="1"/>
</dbReference>
<dbReference type="SUPFAM" id="SSF54373">
    <property type="entry name" value="FAD-linked reductases, C-terminal domain"/>
    <property type="match status" value="1"/>
</dbReference>
<comment type="caution">
    <text evidence="7">The sequence shown here is derived from an EMBL/GenBank/DDBJ whole genome shotgun (WGS) entry which is preliminary data.</text>
</comment>
<dbReference type="InterPro" id="IPR036188">
    <property type="entry name" value="FAD/NAD-bd_sf"/>
</dbReference>
<evidence type="ECO:0000256" key="5">
    <source>
        <dbReference type="ARBA" id="ARBA00023033"/>
    </source>
</evidence>
<dbReference type="GO" id="GO:0071949">
    <property type="term" value="F:FAD binding"/>
    <property type="evidence" value="ECO:0007669"/>
    <property type="project" value="InterPro"/>
</dbReference>
<keyword evidence="8" id="KW-1185">Reference proteome</keyword>
<dbReference type="Pfam" id="PF01494">
    <property type="entry name" value="FAD_binding_3"/>
    <property type="match status" value="1"/>
</dbReference>
<evidence type="ECO:0000256" key="4">
    <source>
        <dbReference type="ARBA" id="ARBA00023002"/>
    </source>
</evidence>
<proteinExistence type="inferred from homology"/>
<dbReference type="GO" id="GO:0004497">
    <property type="term" value="F:monooxygenase activity"/>
    <property type="evidence" value="ECO:0007669"/>
    <property type="project" value="UniProtKB-KW"/>
</dbReference>
<gene>
    <name evidence="7" type="ORF">PsYK624_006670</name>
</gene>
<keyword evidence="4" id="KW-0560">Oxidoreductase</keyword>
<name>A0A9P3FXW5_9APHY</name>
<dbReference type="InterPro" id="IPR050493">
    <property type="entry name" value="FAD-dep_Monooxygenase_BioMet"/>
</dbReference>